<evidence type="ECO:0000313" key="5">
    <source>
        <dbReference type="Proteomes" id="UP001165679"/>
    </source>
</evidence>
<dbReference type="GO" id="GO:0006310">
    <property type="term" value="P:DNA recombination"/>
    <property type="evidence" value="ECO:0007669"/>
    <property type="project" value="UniProtKB-KW"/>
</dbReference>
<dbReference type="InterPro" id="IPR011010">
    <property type="entry name" value="DNA_brk_join_enz"/>
</dbReference>
<accession>A0AA42CEP0</accession>
<reference evidence="4" key="2">
    <citation type="submission" date="2022-10" db="EMBL/GenBank/DDBJ databases">
        <authorList>
            <person name="Trinh H.N."/>
        </authorList>
    </citation>
    <scope>NUCLEOTIDE SEQUENCE</scope>
    <source>
        <strain evidence="4">RN2-1</strain>
    </source>
</reference>
<dbReference type="GO" id="GO:0015074">
    <property type="term" value="P:DNA integration"/>
    <property type="evidence" value="ECO:0007669"/>
    <property type="project" value="InterPro"/>
</dbReference>
<evidence type="ECO:0000256" key="2">
    <source>
        <dbReference type="SAM" id="MobiDB-lite"/>
    </source>
</evidence>
<keyword evidence="5" id="KW-1185">Reference proteome</keyword>
<proteinExistence type="predicted"/>
<feature type="region of interest" description="Disordered" evidence="2">
    <location>
        <begin position="1"/>
        <end position="21"/>
    </location>
</feature>
<evidence type="ECO:0000256" key="1">
    <source>
        <dbReference type="ARBA" id="ARBA00023172"/>
    </source>
</evidence>
<feature type="domain" description="Tyr recombinase" evidence="3">
    <location>
        <begin position="403"/>
        <end position="555"/>
    </location>
</feature>
<dbReference type="InterPro" id="IPR013762">
    <property type="entry name" value="Integrase-like_cat_sf"/>
</dbReference>
<protein>
    <submittedName>
        <fullName evidence="4">Site-specific integrase</fullName>
    </submittedName>
</protein>
<evidence type="ECO:0000259" key="3">
    <source>
        <dbReference type="Pfam" id="PF00589"/>
    </source>
</evidence>
<comment type="caution">
    <text evidence="4">The sequence shown here is derived from an EMBL/GenBank/DDBJ whole genome shotgun (WGS) entry which is preliminary data.</text>
</comment>
<dbReference type="Pfam" id="PF00589">
    <property type="entry name" value="Phage_integrase"/>
    <property type="match status" value="1"/>
</dbReference>
<dbReference type="CDD" id="cd00397">
    <property type="entry name" value="DNA_BRE_C"/>
    <property type="match status" value="1"/>
</dbReference>
<dbReference type="SUPFAM" id="SSF56349">
    <property type="entry name" value="DNA breaking-rejoining enzymes"/>
    <property type="match status" value="1"/>
</dbReference>
<dbReference type="AlphaFoldDB" id="A0AA42CEP0"/>
<gene>
    <name evidence="4" type="ORF">OL599_17045</name>
</gene>
<evidence type="ECO:0000313" key="4">
    <source>
        <dbReference type="EMBL" id="MCW3476283.1"/>
    </source>
</evidence>
<reference evidence="4" key="1">
    <citation type="submission" date="2022-09" db="EMBL/GenBank/DDBJ databases">
        <title>Rhodovastum sp. nov. RN2-1 isolated from soil in Seongnam, South Korea.</title>
        <authorList>
            <person name="Le N.T."/>
        </authorList>
    </citation>
    <scope>NUCLEOTIDE SEQUENCE</scope>
    <source>
        <strain evidence="4">RN2-1</strain>
    </source>
</reference>
<dbReference type="RefSeq" id="WP_264715050.1">
    <property type="nucleotide sequence ID" value="NZ_JAPDNT010000017.1"/>
</dbReference>
<dbReference type="Proteomes" id="UP001165679">
    <property type="component" value="Unassembled WGS sequence"/>
</dbReference>
<dbReference type="EMBL" id="JAPDNT010000017">
    <property type="protein sequence ID" value="MCW3476283.1"/>
    <property type="molecule type" value="Genomic_DNA"/>
</dbReference>
<dbReference type="Gene3D" id="1.10.443.10">
    <property type="entry name" value="Intergrase catalytic core"/>
    <property type="match status" value="1"/>
</dbReference>
<dbReference type="InterPro" id="IPR002104">
    <property type="entry name" value="Integrase_catalytic"/>
</dbReference>
<organism evidence="4 5">
    <name type="scientific">Limobrevibacterium gyesilva</name>
    <dbReference type="NCBI Taxonomy" id="2991712"/>
    <lineage>
        <taxon>Bacteria</taxon>
        <taxon>Pseudomonadati</taxon>
        <taxon>Pseudomonadota</taxon>
        <taxon>Alphaproteobacteria</taxon>
        <taxon>Acetobacterales</taxon>
        <taxon>Acetobacteraceae</taxon>
        <taxon>Limobrevibacterium</taxon>
    </lineage>
</organism>
<dbReference type="GO" id="GO:0003677">
    <property type="term" value="F:DNA binding"/>
    <property type="evidence" value="ECO:0007669"/>
    <property type="project" value="InterPro"/>
</dbReference>
<name>A0AA42CEP0_9PROT</name>
<keyword evidence="1" id="KW-0233">DNA recombination</keyword>
<sequence length="599" mass="67167">MFIDNYTSSETEEQGHAAPSAAGSAALIATWTDLTPTRRRNLASALSVVTDICKPEAVAMDCAFFNRRLFRRPPMAFGLQAKRFTSIVSDLRCILRRLGRHAPDHRGADALPPAWRALHDALPTKFRRLALIGFMRFCGLTGIAPEAVTMATLAAFEAWCDGEIICPDAASRARRTASNWNWAGQHVPGWPAARLSRPRMRDQYTLPLDRYPASFQADVQRFADSLADDNDDDFFAEDAFAEEGARTWRSHRGLRPRSITTRRFQIRQAAAALVIGGHAPGTITSLRDLVDPIERPRQIIAFYRERAGRRPTTQLAGIAEVLRQIARFHCRLPLEAVAQITGWARKVTPTQQVTMSEKNARRLRALMQPRTRAMLLHFPGELMRRAAGPELKPQAAARLALYAVALEILLICPMRRGNLAELRLDRHLHRPGRTGPVTDIFVSTGEVKNREPIQWPIPAESGRLIETYLTRHRPHLTQPGNPFLFPGAGDGVRSAHELAVTLSEMVHREIGAEFNLHIVRHFAVCNFLTRHPGQYDVVRRVLGHRKVQTTIAFYAGLEADAAARHFDAAVRDDRRETRLLAAEAFRRDRGRARAARGGK</sequence>